<name>A0A2M6UST5_9HYPH</name>
<gene>
    <name evidence="1" type="ORF">CER18_04310</name>
</gene>
<comment type="caution">
    <text evidence="1">The sequence shown here is derived from an EMBL/GenBank/DDBJ whole genome shotgun (WGS) entry which is preliminary data.</text>
</comment>
<dbReference type="AlphaFoldDB" id="A0A2M6UST5"/>
<organism evidence="1 2">
    <name type="scientific">Bartonella tribocorum</name>
    <dbReference type="NCBI Taxonomy" id="85701"/>
    <lineage>
        <taxon>Bacteria</taxon>
        <taxon>Pseudomonadati</taxon>
        <taxon>Pseudomonadota</taxon>
        <taxon>Alphaproteobacteria</taxon>
        <taxon>Hyphomicrobiales</taxon>
        <taxon>Bartonellaceae</taxon>
        <taxon>Bartonella</taxon>
    </lineage>
</organism>
<dbReference type="EMBL" id="NJGE01000007">
    <property type="protein sequence ID" value="PIT69242.1"/>
    <property type="molecule type" value="Genomic_DNA"/>
</dbReference>
<sequence>MRVLHEETLSSVSGKGFLLKNLRYGKKHSMVQYEKDIIYHKGNAKRKIGAWRGYDGMLCC</sequence>
<dbReference type="STRING" id="85701.BM1374166_02025"/>
<reference evidence="1 2" key="1">
    <citation type="submission" date="2017-06" db="EMBL/GenBank/DDBJ databases">
        <title>Draft genome of Bartonella tribocorum strain L103, isolated from a rodent in Laos.</title>
        <authorList>
            <person name="Hadjadj L."/>
            <person name="Jiyipong T."/>
            <person name="Morand S."/>
            <person name="Diene S.M."/>
            <person name="Rolain J.-M."/>
        </authorList>
    </citation>
    <scope>NUCLEOTIDE SEQUENCE [LARGE SCALE GENOMIC DNA]</scope>
    <source>
        <strain evidence="1 2">L103</strain>
    </source>
</reference>
<dbReference type="Proteomes" id="UP000229839">
    <property type="component" value="Unassembled WGS sequence"/>
</dbReference>
<protein>
    <submittedName>
        <fullName evidence="1">Uncharacterized protein</fullName>
    </submittedName>
</protein>
<evidence type="ECO:0000313" key="2">
    <source>
        <dbReference type="Proteomes" id="UP000229839"/>
    </source>
</evidence>
<proteinExistence type="predicted"/>
<evidence type="ECO:0000313" key="1">
    <source>
        <dbReference type="EMBL" id="PIT69242.1"/>
    </source>
</evidence>
<accession>A0A2M6UST5</accession>